<keyword evidence="6 11" id="KW-0401">Integrin</keyword>
<evidence type="ECO:0000256" key="3">
    <source>
        <dbReference type="ARBA" id="ARBA00022729"/>
    </source>
</evidence>
<dbReference type="GO" id="GO:0007157">
    <property type="term" value="P:heterophilic cell-cell adhesion via plasma membrane cell adhesion molecules"/>
    <property type="evidence" value="ECO:0007669"/>
    <property type="project" value="UniProtKB-ARBA"/>
</dbReference>
<keyword evidence="9" id="KW-0325">Glycoprotein</keyword>
<dbReference type="GO" id="GO:0007229">
    <property type="term" value="P:integrin-mediated signaling pathway"/>
    <property type="evidence" value="ECO:0007669"/>
    <property type="project" value="UniProtKB-KW"/>
</dbReference>
<evidence type="ECO:0000256" key="8">
    <source>
        <dbReference type="ARBA" id="ARBA00023170"/>
    </source>
</evidence>
<keyword evidence="7 11" id="KW-0472">Membrane</keyword>
<evidence type="ECO:0000256" key="12">
    <source>
        <dbReference type="SAM" id="MobiDB-lite"/>
    </source>
</evidence>
<dbReference type="InterPro" id="IPR028994">
    <property type="entry name" value="Integrin_alpha_N"/>
</dbReference>
<feature type="transmembrane region" description="Helical" evidence="11">
    <location>
        <begin position="857"/>
        <end position="879"/>
    </location>
</feature>
<dbReference type="PANTHER" id="PTHR23220">
    <property type="entry name" value="INTEGRIN ALPHA"/>
    <property type="match status" value="1"/>
</dbReference>
<dbReference type="Pfam" id="PF01839">
    <property type="entry name" value="FG-GAP"/>
    <property type="match status" value="2"/>
</dbReference>
<evidence type="ECO:0000313" key="13">
    <source>
        <dbReference type="EMBL" id="CAH2241558.1"/>
    </source>
</evidence>
<dbReference type="PRINTS" id="PR01185">
    <property type="entry name" value="INTEGRINA"/>
</dbReference>
<proteinExistence type="inferred from homology"/>
<feature type="repeat" description="FG-GAP" evidence="10">
    <location>
        <begin position="342"/>
        <end position="398"/>
    </location>
</feature>
<dbReference type="GO" id="GO:0009897">
    <property type="term" value="C:external side of plasma membrane"/>
    <property type="evidence" value="ECO:0007669"/>
    <property type="project" value="TreeGrafter"/>
</dbReference>
<dbReference type="Gene3D" id="2.60.40.1510">
    <property type="entry name" value="ntegrin, alpha v. Chain A, domain 3"/>
    <property type="match status" value="1"/>
</dbReference>
<evidence type="ECO:0000256" key="2">
    <source>
        <dbReference type="ARBA" id="ARBA00008054"/>
    </source>
</evidence>
<evidence type="ECO:0000256" key="10">
    <source>
        <dbReference type="PROSITE-ProRule" id="PRU00803"/>
    </source>
</evidence>
<keyword evidence="14" id="KW-1185">Reference proteome</keyword>
<evidence type="ECO:0000256" key="7">
    <source>
        <dbReference type="ARBA" id="ARBA00023136"/>
    </source>
</evidence>
<keyword evidence="4" id="KW-0677">Repeat</keyword>
<dbReference type="GO" id="GO:0033627">
    <property type="term" value="P:cell adhesion mediated by integrin"/>
    <property type="evidence" value="ECO:0007669"/>
    <property type="project" value="TreeGrafter"/>
</dbReference>
<dbReference type="InterPro" id="IPR000413">
    <property type="entry name" value="Integrin_alpha"/>
</dbReference>
<evidence type="ECO:0000256" key="4">
    <source>
        <dbReference type="ARBA" id="ARBA00022737"/>
    </source>
</evidence>
<evidence type="ECO:0000256" key="6">
    <source>
        <dbReference type="ARBA" id="ARBA00023037"/>
    </source>
</evidence>
<dbReference type="SUPFAM" id="SSF69318">
    <property type="entry name" value="Integrin alpha N-terminal domain"/>
    <property type="match status" value="1"/>
</dbReference>
<keyword evidence="8 11" id="KW-0675">Receptor</keyword>
<feature type="repeat" description="FG-GAP" evidence="10">
    <location>
        <begin position="213"/>
        <end position="270"/>
    </location>
</feature>
<keyword evidence="5 11" id="KW-0130">Cell adhesion</keyword>
<keyword evidence="11" id="KW-1133">Transmembrane helix</keyword>
<keyword evidence="3" id="KW-0732">Signal</keyword>
<dbReference type="InterPro" id="IPR013517">
    <property type="entry name" value="FG-GAP"/>
</dbReference>
<feature type="repeat" description="FG-GAP" evidence="10">
    <location>
        <begin position="1"/>
        <end position="53"/>
    </location>
</feature>
<evidence type="ECO:0000256" key="9">
    <source>
        <dbReference type="ARBA" id="ARBA00023180"/>
    </source>
</evidence>
<sequence>MFRPDDGSEYFGYSVSLSDERLIVGAPKARSRLREITSGQVFKCPVLDLDTHQNITCLPIGVTKDIEDRIFARSFSRDEVFRNDMWFGATVTAMPNGAVFICAPRWAKPYKDSHLLQNGMCYMHSSRMAKEYLPLLDPSRQAFLSDDRRPEYGEFGTNLNYYAYGQAGFSVKVSETNVILGAPGLIQWTGGVVEYRPVDKDFKNALLSKQISINPYYTKEVGPDDYLGYSVESGIFERNGTTLIVAGAPRSHFGYGQVLIFEPSFRENSPLNIKYKVVGGQLGSYFGATLCCTDINGDGIVDLLVGAPNYVKKDGILHYDQGAVFVYLTNVQDDRFSLDATNYVTGSEESGARFGNSIADLGDIDGDGFNDVAIGAPWEDEGKGAVYIYRGSKNGLDRRYEQRITVAESKTFGYSIAKGLDMDNNNCSDLAVGAYDVGEAYIFRCIPTVHVTISIKVPDAVNLPVNATNFTALFCVKSTPRTALNGEAISRKLDFTARIAIDTKQNRARFKGDTEYELSITVGNEKCDEQVVIVKPTADLSKPISIKFNLEDNGSLEDSQKFPLYGARLSPDSILESSFDIQLRRDCGEDLICKPWLLMFLEPLTSIYVPGTNDTLGFRVSVFNTKEPSYGAKVHLALPSSPKRVPSECSLTELVLTCSLPAPLSRSESKEWEIELEYTYSDSVEKELNVTAILDDPFYDGTDIDRKRKDLVIVIKPEAKLAVSGKALPNATVPVTRDKFNEAGNVTLVHYFEVTNFGPSDWFRLPVQVILPEKVNLSSSIKGCLGLGHELECTWNLPAQVSLPIVLPLRFDLGLHGKLLEDKHEFNVTTTITIILEGQNKTTSITTTLVLEAVPPIWPYIVGGVAGFLLLSVMILVFYRYGFFSRNRPGNFNRLDEHETADEASLSGANLEVTRSSGAEEDVNGVQDPSFLNETSSQGLLADE</sequence>
<evidence type="ECO:0000256" key="1">
    <source>
        <dbReference type="ARBA" id="ARBA00004479"/>
    </source>
</evidence>
<dbReference type="InterPro" id="IPR032695">
    <property type="entry name" value="Integrin_dom_sf"/>
</dbReference>
<keyword evidence="11" id="KW-0812">Transmembrane</keyword>
<organism evidence="13 14">
    <name type="scientific">Pararge aegeria aegeria</name>
    <dbReference type="NCBI Taxonomy" id="348720"/>
    <lineage>
        <taxon>Eukaryota</taxon>
        <taxon>Metazoa</taxon>
        <taxon>Ecdysozoa</taxon>
        <taxon>Arthropoda</taxon>
        <taxon>Hexapoda</taxon>
        <taxon>Insecta</taxon>
        <taxon>Pterygota</taxon>
        <taxon>Neoptera</taxon>
        <taxon>Endopterygota</taxon>
        <taxon>Lepidoptera</taxon>
        <taxon>Glossata</taxon>
        <taxon>Ditrysia</taxon>
        <taxon>Papilionoidea</taxon>
        <taxon>Nymphalidae</taxon>
        <taxon>Satyrinae</taxon>
        <taxon>Satyrini</taxon>
        <taxon>Parargina</taxon>
        <taxon>Pararge</taxon>
    </lineage>
</organism>
<dbReference type="PROSITE" id="PS51470">
    <property type="entry name" value="FG_GAP"/>
    <property type="match status" value="4"/>
</dbReference>
<dbReference type="PANTHER" id="PTHR23220:SF83">
    <property type="entry name" value="INTEGRIN ALPHA-PS3-RELATED"/>
    <property type="match status" value="1"/>
</dbReference>
<evidence type="ECO:0000313" key="14">
    <source>
        <dbReference type="Proteomes" id="UP000838756"/>
    </source>
</evidence>
<dbReference type="Gene3D" id="2.60.40.1460">
    <property type="entry name" value="Integrin domains. Chain A, domain 2"/>
    <property type="match status" value="1"/>
</dbReference>
<feature type="compositionally biased region" description="Polar residues" evidence="12">
    <location>
        <begin position="930"/>
        <end position="944"/>
    </location>
</feature>
<gene>
    <name evidence="13" type="primary">jg3894</name>
    <name evidence="13" type="ORF">PAEG_LOCUS17985</name>
</gene>
<dbReference type="SUPFAM" id="SSF69179">
    <property type="entry name" value="Integrin domains"/>
    <property type="match status" value="1"/>
</dbReference>
<accession>A0A8S4RWX9</accession>
<protein>
    <submittedName>
        <fullName evidence="13">Jg3894 protein</fullName>
    </submittedName>
</protein>
<comment type="subcellular location">
    <subcellularLocation>
        <location evidence="1 11">Membrane</location>
        <topology evidence="1 11">Single-pass type I membrane protein</topology>
    </subcellularLocation>
</comment>
<dbReference type="InterPro" id="IPR018184">
    <property type="entry name" value="Integrin_alpha_C_CS"/>
</dbReference>
<comment type="similarity">
    <text evidence="2 11">Belongs to the integrin alpha chain family.</text>
</comment>
<dbReference type="Gene3D" id="1.20.5.930">
    <property type="entry name" value="Bicelle-embedded integrin alpha(iib) transmembrane segment"/>
    <property type="match status" value="1"/>
</dbReference>
<dbReference type="PROSITE" id="PS00242">
    <property type="entry name" value="INTEGRIN_ALPHA"/>
    <property type="match status" value="1"/>
</dbReference>
<evidence type="ECO:0000256" key="11">
    <source>
        <dbReference type="RuleBase" id="RU003762"/>
    </source>
</evidence>
<evidence type="ECO:0000256" key="5">
    <source>
        <dbReference type="ARBA" id="ARBA00022889"/>
    </source>
</evidence>
<reference evidence="13" key="1">
    <citation type="submission" date="2022-03" db="EMBL/GenBank/DDBJ databases">
        <authorList>
            <person name="Lindestad O."/>
        </authorList>
    </citation>
    <scope>NUCLEOTIDE SEQUENCE</scope>
</reference>
<dbReference type="Gene3D" id="2.130.10.130">
    <property type="entry name" value="Integrin alpha, N-terminal"/>
    <property type="match status" value="1"/>
</dbReference>
<dbReference type="SMART" id="SM00191">
    <property type="entry name" value="Int_alpha"/>
    <property type="match status" value="6"/>
</dbReference>
<feature type="region of interest" description="Disordered" evidence="12">
    <location>
        <begin position="903"/>
        <end position="944"/>
    </location>
</feature>
<comment type="caution">
    <text evidence="13">The sequence shown here is derived from an EMBL/GenBank/DDBJ whole genome shotgun (WGS) entry which is preliminary data.</text>
</comment>
<feature type="repeat" description="FG-GAP" evidence="10">
    <location>
        <begin position="272"/>
        <end position="336"/>
    </location>
</feature>
<dbReference type="InterPro" id="IPR013519">
    <property type="entry name" value="Int_alpha_beta-p"/>
</dbReference>
<dbReference type="OrthoDB" id="5317514at2759"/>
<dbReference type="AlphaFoldDB" id="A0A8S4RWX9"/>
<dbReference type="GO" id="GO:0008305">
    <property type="term" value="C:integrin complex"/>
    <property type="evidence" value="ECO:0007669"/>
    <property type="project" value="InterPro"/>
</dbReference>
<dbReference type="EMBL" id="CAKXAJ010025582">
    <property type="protein sequence ID" value="CAH2241558.1"/>
    <property type="molecule type" value="Genomic_DNA"/>
</dbReference>
<dbReference type="Proteomes" id="UP000838756">
    <property type="component" value="Unassembled WGS sequence"/>
</dbReference>
<dbReference type="GO" id="GO:0005178">
    <property type="term" value="F:integrin binding"/>
    <property type="evidence" value="ECO:0007669"/>
    <property type="project" value="TreeGrafter"/>
</dbReference>
<name>A0A8S4RWX9_9NEOP</name>
<dbReference type="GO" id="GO:0007160">
    <property type="term" value="P:cell-matrix adhesion"/>
    <property type="evidence" value="ECO:0007669"/>
    <property type="project" value="TreeGrafter"/>
</dbReference>